<dbReference type="Proteomes" id="UP000305511">
    <property type="component" value="Unassembled WGS sequence"/>
</dbReference>
<sequence>MQDLKENFDSVKIDCRKCAVLKFEEIRVAGS</sequence>
<accession>A0A2T5D2H1</accession>
<proteinExistence type="predicted"/>
<comment type="caution">
    <text evidence="1">The sequence shown here is derived from an EMBL/GenBank/DDBJ whole genome shotgun (WGS) entry which is preliminary data.</text>
</comment>
<evidence type="ECO:0000313" key="1">
    <source>
        <dbReference type="EMBL" id="PTN77181.1"/>
    </source>
</evidence>
<dbReference type="Proteomes" id="UP000244140">
    <property type="component" value="Unassembled WGS sequence"/>
</dbReference>
<evidence type="ECO:0000313" key="3">
    <source>
        <dbReference type="Proteomes" id="UP000244140"/>
    </source>
</evidence>
<name>A0A2T5D2H1_ENTFL</name>
<dbReference type="EMBL" id="PZZH01000001">
    <property type="protein sequence ID" value="PTN77181.1"/>
    <property type="molecule type" value="Genomic_DNA"/>
</dbReference>
<evidence type="ECO:0000313" key="4">
    <source>
        <dbReference type="Proteomes" id="UP000305511"/>
    </source>
</evidence>
<organism evidence="1 3">
    <name type="scientific">Enterococcus faecalis</name>
    <name type="common">Streptococcus faecalis</name>
    <dbReference type="NCBI Taxonomy" id="1351"/>
    <lineage>
        <taxon>Bacteria</taxon>
        <taxon>Bacillati</taxon>
        <taxon>Bacillota</taxon>
        <taxon>Bacilli</taxon>
        <taxon>Lactobacillales</taxon>
        <taxon>Enterococcaceae</taxon>
        <taxon>Enterococcus</taxon>
    </lineage>
</organism>
<reference evidence="2 4" key="2">
    <citation type="submission" date="2019-02" db="EMBL/GenBank/DDBJ databases">
        <title>Bacteria dissemination in different level of health care in South Africa: the effectiveness of infections prevention and control.</title>
        <authorList>
            <person name="Shobo C."/>
            <person name="Amoako D.G."/>
            <person name="Allam M."/>
            <person name="Ismail A."/>
            <person name="Bester L.A."/>
            <person name="Essack S.Y."/>
        </authorList>
    </citation>
    <scope>NUCLEOTIDE SEQUENCE [LARGE SCALE GENOMIC DNA]</scope>
    <source>
        <strain evidence="2 4">2SIL2</strain>
    </source>
</reference>
<dbReference type="EMBL" id="SIYF01000089">
    <property type="protein sequence ID" value="TKK89677.1"/>
    <property type="molecule type" value="Genomic_DNA"/>
</dbReference>
<gene>
    <name evidence="1" type="ORF">DAI13_05340</name>
    <name evidence="2" type="ORF">EY666_04225</name>
</gene>
<protein>
    <submittedName>
        <fullName evidence="1">Uncharacterized protein</fullName>
    </submittedName>
</protein>
<evidence type="ECO:0000313" key="2">
    <source>
        <dbReference type="EMBL" id="TKK89677.1"/>
    </source>
</evidence>
<dbReference type="AlphaFoldDB" id="A0A2T5D2H1"/>
<reference evidence="1 3" key="1">
    <citation type="submission" date="2018-04" db="EMBL/GenBank/DDBJ databases">
        <authorList>
            <person name="Van Tyne D."/>
        </authorList>
    </citation>
    <scope>NUCLEOTIDE SEQUENCE [LARGE SCALE GENOMIC DNA]</scope>
    <source>
        <strain evidence="1 3">B2535</strain>
    </source>
</reference>